<dbReference type="Proteomes" id="UP000297700">
    <property type="component" value="Unassembled WGS sequence"/>
</dbReference>
<evidence type="ECO:0000256" key="1">
    <source>
        <dbReference type="SAM" id="MobiDB-lite"/>
    </source>
</evidence>
<dbReference type="AlphaFoldDB" id="A0A4Y9P1B8"/>
<reference evidence="2 3" key="1">
    <citation type="submission" date="2019-03" db="EMBL/GenBank/DDBJ databases">
        <title>Bradyrhizobium strains diversity.</title>
        <authorList>
            <person name="Urquiaga M.C.O."/>
            <person name="Hungria M."/>
            <person name="Delamuta J.R.M."/>
            <person name="Klepa M.S."/>
        </authorList>
    </citation>
    <scope>NUCLEOTIDE SEQUENCE [LARGE SCALE GENOMIC DNA]</scope>
    <source>
        <strain evidence="2 3">CNPSo 3426</strain>
    </source>
</reference>
<accession>A0A4Y9P1B8</accession>
<evidence type="ECO:0000313" key="2">
    <source>
        <dbReference type="EMBL" id="TFV74161.1"/>
    </source>
</evidence>
<name>A0A4Y9P1B8_9BRAD</name>
<sequence length="78" mass="8184">MADRKRQKAGGDAGFLFVGMSIVWTRSQPTLAVMPRLDRDIQHAAAPVAAARSSTHTSGILDRSVEPGDDSGGYGSPS</sequence>
<organism evidence="2 3">
    <name type="scientific">Bradyrhizobium frederickii</name>
    <dbReference type="NCBI Taxonomy" id="2560054"/>
    <lineage>
        <taxon>Bacteria</taxon>
        <taxon>Pseudomonadati</taxon>
        <taxon>Pseudomonadota</taxon>
        <taxon>Alphaproteobacteria</taxon>
        <taxon>Hyphomicrobiales</taxon>
        <taxon>Nitrobacteraceae</taxon>
        <taxon>Bradyrhizobium</taxon>
    </lineage>
</organism>
<proteinExistence type="predicted"/>
<comment type="caution">
    <text evidence="2">The sequence shown here is derived from an EMBL/GenBank/DDBJ whole genome shotgun (WGS) entry which is preliminary data.</text>
</comment>
<gene>
    <name evidence="2" type="ORF">E4K64_19440</name>
</gene>
<dbReference type="EMBL" id="SPQS01000010">
    <property type="protein sequence ID" value="TFV74161.1"/>
    <property type="molecule type" value="Genomic_DNA"/>
</dbReference>
<feature type="region of interest" description="Disordered" evidence="1">
    <location>
        <begin position="48"/>
        <end position="78"/>
    </location>
</feature>
<protein>
    <submittedName>
        <fullName evidence="2">Uncharacterized protein</fullName>
    </submittedName>
</protein>
<evidence type="ECO:0000313" key="3">
    <source>
        <dbReference type="Proteomes" id="UP000297700"/>
    </source>
</evidence>